<organism evidence="2 3">
    <name type="scientific">Bifidobacterium thermacidophilum subsp. thermacidophilum</name>
    <dbReference type="NCBI Taxonomy" id="79262"/>
    <lineage>
        <taxon>Bacteria</taxon>
        <taxon>Bacillati</taxon>
        <taxon>Actinomycetota</taxon>
        <taxon>Actinomycetes</taxon>
        <taxon>Bifidobacteriales</taxon>
        <taxon>Bifidobacteriaceae</taxon>
        <taxon>Bifidobacterium</taxon>
    </lineage>
</organism>
<feature type="transmembrane region" description="Helical" evidence="1">
    <location>
        <begin position="187"/>
        <end position="206"/>
    </location>
</feature>
<dbReference type="Proteomes" id="UP000029003">
    <property type="component" value="Unassembled WGS sequence"/>
</dbReference>
<evidence type="ECO:0000313" key="3">
    <source>
        <dbReference type="Proteomes" id="UP000029003"/>
    </source>
</evidence>
<sequence length="277" mass="30665">MLYDGFCLYWRADSKVAEGEPKVWSTIRLSAYVPRSEWFAQATSIFVRIITFLALAGVWAQAGTGDGRAYLVSYMAIAQALGFLLQPTTAMGDDLANGTVATRMLWPISLVKYYVSQWLGHVIVPSLISGCLILMAWHIAWSGSVQMGRIPVFLVSLLLGVIIGIEFDFIFSMLIVRVENETWFANAIRWSLVAIFNGSVIPFVILPESWQGVLRWQPFASMANIPIDLLVSSGFSTFLAGHPADMGGSCSPWYVFRCTGPHGSALRCWEDDLCLTC</sequence>
<comment type="caution">
    <text evidence="2">The sequence shown here is derived from an EMBL/GenBank/DDBJ whole genome shotgun (WGS) entry which is preliminary data.</text>
</comment>
<feature type="transmembrane region" description="Helical" evidence="1">
    <location>
        <begin position="152"/>
        <end position="175"/>
    </location>
</feature>
<accession>A0A087E311</accession>
<protein>
    <submittedName>
        <fullName evidence="2">Uncharacterized protein</fullName>
    </submittedName>
</protein>
<feature type="transmembrane region" description="Helical" evidence="1">
    <location>
        <begin position="67"/>
        <end position="85"/>
    </location>
</feature>
<proteinExistence type="predicted"/>
<gene>
    <name evidence="2" type="ORF">THER5_0333</name>
</gene>
<dbReference type="EMBL" id="JGZT01000007">
    <property type="protein sequence ID" value="KFJ02162.1"/>
    <property type="molecule type" value="Genomic_DNA"/>
</dbReference>
<feature type="transmembrane region" description="Helical" evidence="1">
    <location>
        <begin position="38"/>
        <end position="60"/>
    </location>
</feature>
<dbReference type="AlphaFoldDB" id="A0A087E311"/>
<evidence type="ECO:0000313" key="2">
    <source>
        <dbReference type="EMBL" id="KFJ02162.1"/>
    </source>
</evidence>
<keyword evidence="1" id="KW-0812">Transmembrane</keyword>
<dbReference type="PANTHER" id="PTHR36832">
    <property type="entry name" value="SLR1174 PROTEIN-RELATED"/>
    <property type="match status" value="1"/>
</dbReference>
<evidence type="ECO:0000256" key="1">
    <source>
        <dbReference type="SAM" id="Phobius"/>
    </source>
</evidence>
<name>A0A087E311_9BIFI</name>
<keyword evidence="1" id="KW-1133">Transmembrane helix</keyword>
<dbReference type="PANTHER" id="PTHR36832:SF1">
    <property type="entry name" value="SLR1174 PROTEIN"/>
    <property type="match status" value="1"/>
</dbReference>
<feature type="transmembrane region" description="Helical" evidence="1">
    <location>
        <begin position="118"/>
        <end position="140"/>
    </location>
</feature>
<reference evidence="2 3" key="1">
    <citation type="submission" date="2014-03" db="EMBL/GenBank/DDBJ databases">
        <title>Genomics of Bifidobacteria.</title>
        <authorList>
            <person name="Ventura M."/>
            <person name="Milani C."/>
            <person name="Lugli G.A."/>
        </authorList>
    </citation>
    <scope>NUCLEOTIDE SEQUENCE [LARGE SCALE GENOMIC DNA]</scope>
    <source>
        <strain evidence="2 3">LMG 21395</strain>
    </source>
</reference>
<keyword evidence="1" id="KW-0472">Membrane</keyword>